<comment type="subcellular location">
    <subcellularLocation>
        <location evidence="1 6">Membrane</location>
        <topology evidence="1 6">Multi-pass membrane protein</topology>
    </subcellularLocation>
</comment>
<sequence>MLSWMAGDGEIGVRIQVGCIEGVHLGGIVVIDKFQVLSPVLPEFFCEAVAAGRNLTIFEWKLDDDQDNLFVTGSNTLGMVVFSVVMGITLAKMKEEGRALLAFFDSLSAAMLMMTSWVIWSGSARLTSARASERASDWVTKLASVRVVDEEAPNLGSLK</sequence>
<keyword evidence="4 6" id="KW-1133">Transmembrane helix</keyword>
<reference evidence="7" key="1">
    <citation type="submission" date="2021-03" db="EMBL/GenBank/DDBJ databases">
        <authorList>
            <person name="Tran Van P."/>
        </authorList>
    </citation>
    <scope>NUCLEOTIDE SEQUENCE</scope>
</reference>
<evidence type="ECO:0000256" key="4">
    <source>
        <dbReference type="ARBA" id="ARBA00022989"/>
    </source>
</evidence>
<evidence type="ECO:0000313" key="7">
    <source>
        <dbReference type="EMBL" id="CAG2064524.1"/>
    </source>
</evidence>
<proteinExistence type="inferred from homology"/>
<comment type="caution">
    <text evidence="6">Lacks conserved residue(s) required for the propagation of feature annotation.</text>
</comment>
<evidence type="ECO:0000256" key="3">
    <source>
        <dbReference type="ARBA" id="ARBA00022692"/>
    </source>
</evidence>
<feature type="transmembrane region" description="Helical" evidence="6">
    <location>
        <begin position="100"/>
        <end position="120"/>
    </location>
</feature>
<protein>
    <recommendedName>
        <fullName evidence="6">Amino acid transporter</fullName>
    </recommendedName>
</protein>
<dbReference type="SUPFAM" id="SSF118215">
    <property type="entry name" value="Proton glutamate symport protein"/>
    <property type="match status" value="1"/>
</dbReference>
<comment type="similarity">
    <text evidence="6">Belongs to the dicarboxylate/amino acid:cation symporter (DAACS) (TC 2.A.23) family.</text>
</comment>
<organism evidence="7 8">
    <name type="scientific">Timema podura</name>
    <name type="common">Walking stick</name>
    <dbReference type="NCBI Taxonomy" id="61482"/>
    <lineage>
        <taxon>Eukaryota</taxon>
        <taxon>Metazoa</taxon>
        <taxon>Ecdysozoa</taxon>
        <taxon>Arthropoda</taxon>
        <taxon>Hexapoda</taxon>
        <taxon>Insecta</taxon>
        <taxon>Pterygota</taxon>
        <taxon>Neoptera</taxon>
        <taxon>Polyneoptera</taxon>
        <taxon>Phasmatodea</taxon>
        <taxon>Timematodea</taxon>
        <taxon>Timematoidea</taxon>
        <taxon>Timematidae</taxon>
        <taxon>Timema</taxon>
    </lineage>
</organism>
<dbReference type="Pfam" id="PF00375">
    <property type="entry name" value="SDF"/>
    <property type="match status" value="1"/>
</dbReference>
<feature type="transmembrane region" description="Helical" evidence="6">
    <location>
        <begin position="69"/>
        <end position="88"/>
    </location>
</feature>
<keyword evidence="2 6" id="KW-0813">Transport</keyword>
<comment type="caution">
    <text evidence="7">The sequence shown here is derived from an EMBL/GenBank/DDBJ whole genome shotgun (WGS) entry which is preliminary data.</text>
</comment>
<keyword evidence="8" id="KW-1185">Reference proteome</keyword>
<keyword evidence="3 6" id="KW-0812">Transmembrane</keyword>
<evidence type="ECO:0000313" key="8">
    <source>
        <dbReference type="Proteomes" id="UP001153148"/>
    </source>
</evidence>
<dbReference type="EMBL" id="CAJPIN010034810">
    <property type="protein sequence ID" value="CAG2064524.1"/>
    <property type="molecule type" value="Genomic_DNA"/>
</dbReference>
<accession>A0ABN7PEE2</accession>
<dbReference type="Gene3D" id="1.10.3860.10">
    <property type="entry name" value="Sodium:dicarboxylate symporter"/>
    <property type="match status" value="1"/>
</dbReference>
<dbReference type="InterPro" id="IPR001991">
    <property type="entry name" value="Na-dicarboxylate_symporter"/>
</dbReference>
<evidence type="ECO:0000256" key="1">
    <source>
        <dbReference type="ARBA" id="ARBA00004141"/>
    </source>
</evidence>
<keyword evidence="6" id="KW-0769">Symport</keyword>
<dbReference type="InterPro" id="IPR036458">
    <property type="entry name" value="Na:dicarbo_symporter_sf"/>
</dbReference>
<keyword evidence="5 6" id="KW-0472">Membrane</keyword>
<evidence type="ECO:0000256" key="5">
    <source>
        <dbReference type="ARBA" id="ARBA00023136"/>
    </source>
</evidence>
<gene>
    <name evidence="7" type="ORF">TPAB3V08_LOCUS11470</name>
</gene>
<name>A0ABN7PEE2_TIMPD</name>
<evidence type="ECO:0000256" key="6">
    <source>
        <dbReference type="RuleBase" id="RU361216"/>
    </source>
</evidence>
<dbReference type="Proteomes" id="UP001153148">
    <property type="component" value="Unassembled WGS sequence"/>
</dbReference>
<evidence type="ECO:0000256" key="2">
    <source>
        <dbReference type="ARBA" id="ARBA00022448"/>
    </source>
</evidence>